<organism evidence="3 4">
    <name type="scientific">Pseudorhodoplanes sinuspersici</name>
    <dbReference type="NCBI Taxonomy" id="1235591"/>
    <lineage>
        <taxon>Bacteria</taxon>
        <taxon>Pseudomonadati</taxon>
        <taxon>Pseudomonadota</taxon>
        <taxon>Alphaproteobacteria</taxon>
        <taxon>Hyphomicrobiales</taxon>
        <taxon>Pseudorhodoplanes</taxon>
    </lineage>
</organism>
<evidence type="ECO:0000313" key="3">
    <source>
        <dbReference type="EMBL" id="ARQ00369.1"/>
    </source>
</evidence>
<evidence type="ECO:0008006" key="5">
    <source>
        <dbReference type="Google" id="ProtNLM"/>
    </source>
</evidence>
<dbReference type="Proteomes" id="UP000194137">
    <property type="component" value="Chromosome"/>
</dbReference>
<evidence type="ECO:0000256" key="2">
    <source>
        <dbReference type="SAM" id="SignalP"/>
    </source>
</evidence>
<proteinExistence type="predicted"/>
<feature type="signal peptide" evidence="2">
    <location>
        <begin position="1"/>
        <end position="19"/>
    </location>
</feature>
<sequence length="93" mass="9936">MRALIFLSALLAFSQAANAQKYCARFYDDTQTCGIPSLRDCEQTVSGVGGDCIIDDTGDVAPRPGPIQRWIEAQPDTKPSSPSLDDVPPPPGN</sequence>
<name>A0A1W6ZSI3_9HYPH</name>
<dbReference type="InterPro" id="IPR021937">
    <property type="entry name" value="DUF3551"/>
</dbReference>
<feature type="region of interest" description="Disordered" evidence="1">
    <location>
        <begin position="71"/>
        <end position="93"/>
    </location>
</feature>
<dbReference type="KEGG" id="psin:CAK95_15750"/>
<dbReference type="AlphaFoldDB" id="A0A1W6ZSI3"/>
<feature type="chain" id="PRO_5013366344" description="DUF3551 domain-containing protein" evidence="2">
    <location>
        <begin position="20"/>
        <end position="93"/>
    </location>
</feature>
<dbReference type="RefSeq" id="WP_086088764.1">
    <property type="nucleotide sequence ID" value="NZ_CP021112.1"/>
</dbReference>
<keyword evidence="4" id="KW-1185">Reference proteome</keyword>
<dbReference type="EMBL" id="CP021112">
    <property type="protein sequence ID" value="ARQ00369.1"/>
    <property type="molecule type" value="Genomic_DNA"/>
</dbReference>
<dbReference type="Pfam" id="PF12071">
    <property type="entry name" value="DUF3551"/>
    <property type="match status" value="1"/>
</dbReference>
<accession>A0A1W6ZSI3</accession>
<reference evidence="3 4" key="1">
    <citation type="submission" date="2017-05" db="EMBL/GenBank/DDBJ databases">
        <title>Full genome sequence of Pseudorhodoplanes sinuspersici.</title>
        <authorList>
            <person name="Dastgheib S.M.M."/>
            <person name="Shavandi M."/>
            <person name="Tirandaz H."/>
        </authorList>
    </citation>
    <scope>NUCLEOTIDE SEQUENCE [LARGE SCALE GENOMIC DNA]</scope>
    <source>
        <strain evidence="3 4">RIPI110</strain>
    </source>
</reference>
<keyword evidence="2" id="KW-0732">Signal</keyword>
<protein>
    <recommendedName>
        <fullName evidence="5">DUF3551 domain-containing protein</fullName>
    </recommendedName>
</protein>
<evidence type="ECO:0000256" key="1">
    <source>
        <dbReference type="SAM" id="MobiDB-lite"/>
    </source>
</evidence>
<gene>
    <name evidence="3" type="ORF">CAK95_15750</name>
</gene>
<evidence type="ECO:0000313" key="4">
    <source>
        <dbReference type="Proteomes" id="UP000194137"/>
    </source>
</evidence>